<reference evidence="3" key="3">
    <citation type="submission" date="2025-04" db="UniProtKB">
        <authorList>
            <consortium name="RefSeq"/>
        </authorList>
    </citation>
    <scope>IDENTIFICATION</scope>
    <source>
        <strain evidence="3">CBS 781.70</strain>
    </source>
</reference>
<dbReference type="EMBL" id="ML975160">
    <property type="protein sequence ID" value="KAF1811649.1"/>
    <property type="molecule type" value="Genomic_DNA"/>
</dbReference>
<protein>
    <submittedName>
        <fullName evidence="1 3">Plant basic secretory protein</fullName>
    </submittedName>
</protein>
<name>A0A6G1G1G8_9PEZI</name>
<dbReference type="GeneID" id="54421887"/>
<keyword evidence="2" id="KW-1185">Reference proteome</keyword>
<proteinExistence type="predicted"/>
<reference evidence="1 3" key="1">
    <citation type="submission" date="2020-01" db="EMBL/GenBank/DDBJ databases">
        <authorList>
            <consortium name="DOE Joint Genome Institute"/>
            <person name="Haridas S."/>
            <person name="Albert R."/>
            <person name="Binder M."/>
            <person name="Bloem J."/>
            <person name="Labutti K."/>
            <person name="Salamov A."/>
            <person name="Andreopoulos B."/>
            <person name="Baker S.E."/>
            <person name="Barry K."/>
            <person name="Bills G."/>
            <person name="Bluhm B.H."/>
            <person name="Cannon C."/>
            <person name="Castanera R."/>
            <person name="Culley D.E."/>
            <person name="Daum C."/>
            <person name="Ezra D."/>
            <person name="Gonzalez J.B."/>
            <person name="Henrissat B."/>
            <person name="Kuo A."/>
            <person name="Liang C."/>
            <person name="Lipzen A."/>
            <person name="Lutzoni F."/>
            <person name="Magnuson J."/>
            <person name="Mondo S."/>
            <person name="Nolan M."/>
            <person name="Ohm R."/>
            <person name="Pangilinan J."/>
            <person name="Park H.-J."/>
            <person name="Ramirez L."/>
            <person name="Alfaro M."/>
            <person name="Sun H."/>
            <person name="Tritt A."/>
            <person name="Yoshinaga Y."/>
            <person name="Zwiers L.-H."/>
            <person name="Turgeon B.G."/>
            <person name="Goodwin S.B."/>
            <person name="Spatafora J.W."/>
            <person name="Crous P.W."/>
            <person name="Grigoriev I.V."/>
        </authorList>
    </citation>
    <scope>NUCLEOTIDE SEQUENCE</scope>
    <source>
        <strain evidence="1 3">CBS 781.70</strain>
    </source>
</reference>
<gene>
    <name evidence="1 3" type="ORF">P152DRAFT_474380</name>
</gene>
<dbReference type="Pfam" id="PF04450">
    <property type="entry name" value="BSP"/>
    <property type="match status" value="1"/>
</dbReference>
<evidence type="ECO:0000313" key="2">
    <source>
        <dbReference type="Proteomes" id="UP000504638"/>
    </source>
</evidence>
<dbReference type="AlphaFoldDB" id="A0A6G1G1G8"/>
<dbReference type="Proteomes" id="UP000504638">
    <property type="component" value="Unplaced"/>
</dbReference>
<organism evidence="1">
    <name type="scientific">Eremomyces bilateralis CBS 781.70</name>
    <dbReference type="NCBI Taxonomy" id="1392243"/>
    <lineage>
        <taxon>Eukaryota</taxon>
        <taxon>Fungi</taxon>
        <taxon>Dikarya</taxon>
        <taxon>Ascomycota</taxon>
        <taxon>Pezizomycotina</taxon>
        <taxon>Dothideomycetes</taxon>
        <taxon>Dothideomycetes incertae sedis</taxon>
        <taxon>Eremomycetales</taxon>
        <taxon>Eremomycetaceae</taxon>
        <taxon>Eremomyces</taxon>
    </lineage>
</organism>
<dbReference type="PANTHER" id="PTHR33321:SF12">
    <property type="entry name" value="PLANT BASIC SECRETORY PROTEIN (BSP) FAMILY PROTEIN"/>
    <property type="match status" value="1"/>
</dbReference>
<reference evidence="3" key="2">
    <citation type="submission" date="2020-04" db="EMBL/GenBank/DDBJ databases">
        <authorList>
            <consortium name="NCBI Genome Project"/>
        </authorList>
    </citation>
    <scope>NUCLEOTIDE SEQUENCE</scope>
    <source>
        <strain evidence="3">CBS 781.70</strain>
    </source>
</reference>
<evidence type="ECO:0000313" key="3">
    <source>
        <dbReference type="RefSeq" id="XP_033533280.1"/>
    </source>
</evidence>
<dbReference type="InterPro" id="IPR007541">
    <property type="entry name" value="Uncharacterised_BSP"/>
</dbReference>
<accession>A0A6G1G1G8</accession>
<dbReference type="RefSeq" id="XP_033533280.1">
    <property type="nucleotide sequence ID" value="XM_033681317.1"/>
</dbReference>
<evidence type="ECO:0000313" key="1">
    <source>
        <dbReference type="EMBL" id="KAF1811649.1"/>
    </source>
</evidence>
<dbReference type="PANTHER" id="PTHR33321">
    <property type="match status" value="1"/>
</dbReference>
<dbReference type="OrthoDB" id="891726at2759"/>
<sequence>MPSPIYYQIPSTTLPPPSPPIHPLLRLELRDLSSPGAQRFLSTPNCGTLLSTCVSSVISHLYTRTCAVPPTRSVTLILRSMPGVAYTTGTDLDADHKEIHFSTDYIAGISEARIEAEICGVVCHEMVHCFQWDARGTAPGGLIEGVADWVRLRCRYVPPHWKREADGEWDAGYQHTGYFLEYLEGRFGEGSVRRVNEKLKGEDYEEERFWEGLFGEGVGRLWEEYGKSMTEESGKDCKERA</sequence>